<dbReference type="InterPro" id="IPR008274">
    <property type="entry name" value="AldOxase/xan_DH_MoCoBD1"/>
</dbReference>
<keyword evidence="13" id="KW-0408">Iron</keyword>
<dbReference type="PROSITE" id="PS51387">
    <property type="entry name" value="FAD_PCMH"/>
    <property type="match status" value="1"/>
</dbReference>
<dbReference type="Gene3D" id="3.10.20.30">
    <property type="match status" value="1"/>
</dbReference>
<dbReference type="GO" id="GO:0004854">
    <property type="term" value="F:xanthine dehydrogenase activity"/>
    <property type="evidence" value="ECO:0007669"/>
    <property type="project" value="UniProtKB-EC"/>
</dbReference>
<dbReference type="SUPFAM" id="SSF55447">
    <property type="entry name" value="CO dehydrogenase flavoprotein C-terminal domain-like"/>
    <property type="match status" value="1"/>
</dbReference>
<dbReference type="FunFam" id="3.30.365.10:FF:000001">
    <property type="entry name" value="Xanthine dehydrogenase oxidase"/>
    <property type="match status" value="1"/>
</dbReference>
<dbReference type="SUPFAM" id="SSF54665">
    <property type="entry name" value="CO dehydrogenase molybdoprotein N-domain-like"/>
    <property type="match status" value="1"/>
</dbReference>
<evidence type="ECO:0000256" key="6">
    <source>
        <dbReference type="ARBA" id="ARBA00013123"/>
    </source>
</evidence>
<gene>
    <name evidence="22" type="ORF">OBRU01_15304</name>
</gene>
<dbReference type="Gene3D" id="3.90.1170.50">
    <property type="entry name" value="Aldehyde oxidase/xanthine dehydrogenase, a/b hammerhead"/>
    <property type="match status" value="1"/>
</dbReference>
<comment type="subcellular location">
    <subcellularLocation>
        <location evidence="3">Peroxisome</location>
    </subcellularLocation>
</comment>
<dbReference type="InterPro" id="IPR016208">
    <property type="entry name" value="Ald_Oxase/xanthine_DH-like"/>
</dbReference>
<dbReference type="FunFam" id="3.30.365.10:FF:000004">
    <property type="entry name" value="Xanthine dehydrogenase oxidase"/>
    <property type="match status" value="1"/>
</dbReference>
<dbReference type="InterPro" id="IPR022407">
    <property type="entry name" value="OxRdtase_Mopterin_BS"/>
</dbReference>
<protein>
    <recommendedName>
        <fullName evidence="6">xanthine dehydrogenase</fullName>
        <ecNumber evidence="6">1.17.1.4</ecNumber>
    </recommendedName>
</protein>
<organism evidence="22 23">
    <name type="scientific">Operophtera brumata</name>
    <name type="common">Winter moth</name>
    <name type="synonym">Phalaena brumata</name>
    <dbReference type="NCBI Taxonomy" id="104452"/>
    <lineage>
        <taxon>Eukaryota</taxon>
        <taxon>Metazoa</taxon>
        <taxon>Ecdysozoa</taxon>
        <taxon>Arthropoda</taxon>
        <taxon>Hexapoda</taxon>
        <taxon>Insecta</taxon>
        <taxon>Pterygota</taxon>
        <taxon>Neoptera</taxon>
        <taxon>Endopterygota</taxon>
        <taxon>Lepidoptera</taxon>
        <taxon>Glossata</taxon>
        <taxon>Ditrysia</taxon>
        <taxon>Geometroidea</taxon>
        <taxon>Geometridae</taxon>
        <taxon>Larentiinae</taxon>
        <taxon>Operophtera</taxon>
    </lineage>
</organism>
<dbReference type="EC" id="1.17.1.4" evidence="6"/>
<name>A0A0L7KUC5_OPEBR</name>
<keyword evidence="23" id="KW-1185">Reference proteome</keyword>
<dbReference type="InterPro" id="IPR016166">
    <property type="entry name" value="FAD-bd_PCMH"/>
</dbReference>
<evidence type="ECO:0000259" key="21">
    <source>
        <dbReference type="PROSITE" id="PS51387"/>
    </source>
</evidence>
<feature type="domain" description="2Fe-2S ferredoxin-type" evidence="20">
    <location>
        <begin position="367"/>
        <end position="457"/>
    </location>
</feature>
<comment type="catalytic activity">
    <reaction evidence="19">
        <text>hypoxanthine + NAD(+) + H2O = xanthine + NADH + H(+)</text>
        <dbReference type="Rhea" id="RHEA:24670"/>
        <dbReference type="ChEBI" id="CHEBI:15377"/>
        <dbReference type="ChEBI" id="CHEBI:15378"/>
        <dbReference type="ChEBI" id="CHEBI:17368"/>
        <dbReference type="ChEBI" id="CHEBI:17712"/>
        <dbReference type="ChEBI" id="CHEBI:57540"/>
        <dbReference type="ChEBI" id="CHEBI:57945"/>
        <dbReference type="EC" id="1.17.1.4"/>
    </reaction>
</comment>
<dbReference type="Gene3D" id="3.30.43.10">
    <property type="entry name" value="Uridine Diphospho-n-acetylenolpyruvylglucosamine Reductase, domain 2"/>
    <property type="match status" value="1"/>
</dbReference>
<dbReference type="InterPro" id="IPR002346">
    <property type="entry name" value="Mopterin_DH_FAD-bd"/>
</dbReference>
<dbReference type="InterPro" id="IPR005107">
    <property type="entry name" value="CO_DH_flav_C"/>
</dbReference>
<dbReference type="InterPro" id="IPR012675">
    <property type="entry name" value="Beta-grasp_dom_sf"/>
</dbReference>
<sequence length="1706" mass="189213">MPSNTAFRGFGAPKAMLAAEAMIRNIADTLGRPYEEIAEINLYKEGSLTHYNQLLTYCTLPRCWDECIDTSDYWERKKGVEEFNSQNRWKKRGIAVVPTKYGISFQVDILMQAGALLLVYNDGSVLLSIGGIEMGQGLFTKMIQVASRALEVDYERIHISEMATDKVPNSSPTAGSISSDLCGMAVIDACEKLKERLIPYKEKNPEGKWEDWISSAYVDRVSLFSTGFYAAPKITYNPVTNCGNLFEYFTYGVACSEVIVDCLTGDHQVLRTDIVMDVGSKEMVFSARGEALSRGPGAYKIPTFSDIPKVFNVSLLKGAPNPRAAVGEPPLFLASSIYFAIKEAIRSARRDSGAALDFELNVPATCERIRMACEDDITKQVVEPNPDPECTLMYYLRKKLRLTGTKLGCAEGGCGACTVMVSKYNRKEKKVVHLAVNACLAPVCAMHGLAVTTVEGIGSTKTRLHPVQERIAKAHGSQCGFCTPGIVMSMYALLRSCDKIKYDDMEVAFQGNLCRCTGYRAIIEGYKTFIEDWETHQVANGLNGSNGTANGNANANGNGVCAMGKDCCKNKTEKEDDSETKYIFDKSSFLPYDPSQEPIFPPELKLNSYYDDQYLKYEGAKVTWYRPTELSTVLTLKEKYPNAKIVVGNTEIGVEVKFKHFVYPVIIMPNCVPEMNAVAETETGLTIGASVTLMEVENTFKRYIQTLPSYKTRTLVTINNMLNWFAGKQIRNVAAIGGNIMTGSPISDLNPILMALKVKLNLLSKQGGHRSVLMDETFFTGYRRNVVKPDEILLSIEIPYSTRYQYVKAYKQAKRREDDISIVTAAINVEFEKRTNIIRNINLAFGGMAPVTKIATNTSKSLIGSKWEECMVDKAFDYMIEELPLSPSAPGGNISFRRALTMSLFLKAYLAICKEMSKDYIHEDLVKPYHSSGAEQFHGGMPKSSQYFELIGDKQLKSDMVGRPVQHMSAFKQATGEAIYCDDMPTAEGELYLAFVLSSKAHAKILSIDPTKALEEPGVVAFFSSKDLTRDQNEIGPIFHDEELFASEKVVSQGQTIAVIVANDQATAQAAARMVKIEYEELQPIIVTMEDAIKHNSFYPQFPKTIKKGDVQAVFEDNNLIIIEGQCRMGGQEHFYLETHTAFAIPKKEDDELELFISSQHPTEIAKLVSHVIHVPMNRIIARVKRLGGGFGGKESRGMLVALPVAFAAHKLNRPVRCMLDRDEDMMMTGTRHPFLVKYKVAVNREGKIQGAEVNIYNNGGYSMDLSGPVVERAMFHYENAYYIPHASVTGHVCKTNLPSNTAFRGFGGPQGMFGAESMIEDIAFKLGKTSEEIRQINLYQENLTTHYGQALEHCTMQRCWDECLEKSNFSERKRKIDEFNKQHRWRKRGMSVIPTKFGIAFTEKFLNQAGALVLIYMDGSVLLSHGGTEMGQGLHTKMLQVASRTLGVDISKIHISETSTDKVPNTSATAASAGSDLNGMAVLQACEILSKRLQPYREKNPKGKWEEWVSAAYFDRCGLSATGFYATPEIGYDFKNNKGKPFNYFTYGVACTEVEIDCLSGDHQALRTDIVMDLGESLNPAIDIGQIEGAFIQGYGLFTMEELIYSPTGTLFSRGPGAYKIPGFGDIPLEFNVSLLKGAPNVRAVYSSKAVGEPPLFLASAAFFAIKEAIRAARAETGASLDFRFDAPATSARIRMACEDHITKK</sequence>
<dbReference type="InterPro" id="IPR036856">
    <property type="entry name" value="Ald_Oxase/Xan_DH_a/b_sf"/>
</dbReference>
<dbReference type="InterPro" id="IPR036318">
    <property type="entry name" value="FAD-bd_PCMH-like_sf"/>
</dbReference>
<dbReference type="Pfam" id="PF00941">
    <property type="entry name" value="FAD_binding_5"/>
    <property type="match status" value="1"/>
</dbReference>
<dbReference type="InterPro" id="IPR016167">
    <property type="entry name" value="FAD-bd_PCMH_sub1"/>
</dbReference>
<dbReference type="Gene3D" id="3.30.465.10">
    <property type="match status" value="1"/>
</dbReference>
<dbReference type="CDD" id="cd00207">
    <property type="entry name" value="fer2"/>
    <property type="match status" value="1"/>
</dbReference>
<dbReference type="InterPro" id="IPR036884">
    <property type="entry name" value="2Fe-2S-bd_dom_sf"/>
</dbReference>
<dbReference type="GO" id="GO:0051537">
    <property type="term" value="F:2 iron, 2 sulfur cluster binding"/>
    <property type="evidence" value="ECO:0007669"/>
    <property type="project" value="UniProtKB-KW"/>
</dbReference>
<evidence type="ECO:0000313" key="22">
    <source>
        <dbReference type="EMBL" id="KOB66882.1"/>
    </source>
</evidence>
<evidence type="ECO:0000256" key="1">
    <source>
        <dbReference type="ARBA" id="ARBA00001924"/>
    </source>
</evidence>
<dbReference type="Gene3D" id="3.30.365.10">
    <property type="entry name" value="Aldehyde oxidase/xanthine dehydrogenase, molybdopterin binding domain"/>
    <property type="match status" value="8"/>
</dbReference>
<comment type="similarity">
    <text evidence="4">Belongs to the xanthine dehydrogenase family.</text>
</comment>
<dbReference type="Pfam" id="PF00111">
    <property type="entry name" value="Fer2"/>
    <property type="match status" value="1"/>
</dbReference>
<reference evidence="22 23" key="1">
    <citation type="journal article" date="2015" name="Genome Biol. Evol.">
        <title>The genome of winter moth (Operophtera brumata) provides a genomic perspective on sexual dimorphism and phenology.</title>
        <authorList>
            <person name="Derks M.F."/>
            <person name="Smit S."/>
            <person name="Salis L."/>
            <person name="Schijlen E."/>
            <person name="Bossers A."/>
            <person name="Mateman C."/>
            <person name="Pijl A.S."/>
            <person name="de Ridder D."/>
            <person name="Groenen M.A."/>
            <person name="Visser M.E."/>
            <person name="Megens H.J."/>
        </authorList>
    </citation>
    <scope>NUCLEOTIDE SEQUENCE [LARGE SCALE GENOMIC DNA]</scope>
    <source>
        <strain evidence="22">WM2013NL</strain>
        <tissue evidence="22">Head and thorax</tissue>
    </source>
</reference>
<evidence type="ECO:0000256" key="3">
    <source>
        <dbReference type="ARBA" id="ARBA00004275"/>
    </source>
</evidence>
<dbReference type="SUPFAM" id="SSF56176">
    <property type="entry name" value="FAD-binding/transporter-associated domain-like"/>
    <property type="match status" value="1"/>
</dbReference>
<dbReference type="STRING" id="104452.A0A0L7KUC5"/>
<dbReference type="GO" id="GO:0071949">
    <property type="term" value="F:FAD binding"/>
    <property type="evidence" value="ECO:0007669"/>
    <property type="project" value="InterPro"/>
</dbReference>
<evidence type="ECO:0000256" key="19">
    <source>
        <dbReference type="ARBA" id="ARBA00049517"/>
    </source>
</evidence>
<dbReference type="PANTHER" id="PTHR45444">
    <property type="entry name" value="XANTHINE DEHYDROGENASE"/>
    <property type="match status" value="1"/>
</dbReference>
<dbReference type="GO" id="GO:0005506">
    <property type="term" value="F:iron ion binding"/>
    <property type="evidence" value="ECO:0007669"/>
    <property type="project" value="InterPro"/>
</dbReference>
<dbReference type="Proteomes" id="UP000037510">
    <property type="component" value="Unassembled WGS sequence"/>
</dbReference>
<feature type="non-terminal residue" evidence="22">
    <location>
        <position position="1706"/>
    </location>
</feature>
<comment type="cofactor">
    <cofactor evidence="1">
        <name>Mo-molybdopterin</name>
        <dbReference type="ChEBI" id="CHEBI:71302"/>
    </cofactor>
</comment>
<dbReference type="GO" id="GO:0006145">
    <property type="term" value="P:purine nucleobase catabolic process"/>
    <property type="evidence" value="ECO:0007669"/>
    <property type="project" value="UniProtKB-ARBA"/>
</dbReference>
<dbReference type="Pfam" id="PF20256">
    <property type="entry name" value="MoCoBD_2"/>
    <property type="match status" value="2"/>
</dbReference>
<comment type="caution">
    <text evidence="22">The sequence shown here is derived from an EMBL/GenBank/DDBJ whole genome shotgun (WGS) entry which is preliminary data.</text>
</comment>
<dbReference type="FunFam" id="3.30.365.10:FF:000003">
    <property type="entry name" value="Aldehyde oxidase 1"/>
    <property type="match status" value="1"/>
</dbReference>
<dbReference type="Pfam" id="PF03450">
    <property type="entry name" value="CO_deh_flav_C"/>
    <property type="match status" value="1"/>
</dbReference>
<evidence type="ECO:0000313" key="23">
    <source>
        <dbReference type="Proteomes" id="UP000037510"/>
    </source>
</evidence>
<dbReference type="PROSITE" id="PS00197">
    <property type="entry name" value="2FE2S_FER_1"/>
    <property type="match status" value="1"/>
</dbReference>
<dbReference type="Gene3D" id="3.30.390.50">
    <property type="entry name" value="CO dehydrogenase flavoprotein, C-terminal domain"/>
    <property type="match status" value="1"/>
</dbReference>
<dbReference type="Pfam" id="PF01799">
    <property type="entry name" value="Fer2_2"/>
    <property type="match status" value="1"/>
</dbReference>
<dbReference type="Pfam" id="PF02738">
    <property type="entry name" value="MoCoBD_1"/>
    <property type="match status" value="2"/>
</dbReference>
<dbReference type="FunFam" id="3.30.43.10:FF:000001">
    <property type="entry name" value="Xanthine dehydrogenase/oxidase"/>
    <property type="match status" value="1"/>
</dbReference>
<keyword evidence="14" id="KW-0411">Iron-sulfur</keyword>
<dbReference type="InterPro" id="IPR036683">
    <property type="entry name" value="CO_DH_flav_C_dom_sf"/>
</dbReference>
<evidence type="ECO:0000256" key="10">
    <source>
        <dbReference type="ARBA" id="ARBA00022723"/>
    </source>
</evidence>
<evidence type="ECO:0000256" key="11">
    <source>
        <dbReference type="ARBA" id="ARBA00022827"/>
    </source>
</evidence>
<dbReference type="PROSITE" id="PS51085">
    <property type="entry name" value="2FE2S_FER_2"/>
    <property type="match status" value="1"/>
</dbReference>
<dbReference type="SMART" id="SM01092">
    <property type="entry name" value="CO_deh_flav_C"/>
    <property type="match status" value="1"/>
</dbReference>
<dbReference type="GO" id="GO:0005777">
    <property type="term" value="C:peroxisome"/>
    <property type="evidence" value="ECO:0007669"/>
    <property type="project" value="UniProtKB-SubCell"/>
</dbReference>
<dbReference type="InterPro" id="IPR006058">
    <property type="entry name" value="2Fe2S_fd_BS"/>
</dbReference>
<dbReference type="FunFam" id="3.30.365.10:FF:000002">
    <property type="entry name" value="Xanthine dehydrogenase oxidase"/>
    <property type="match status" value="1"/>
</dbReference>
<dbReference type="InterPro" id="IPR046867">
    <property type="entry name" value="AldOxase/xan_DH_MoCoBD2"/>
</dbReference>
<dbReference type="PANTHER" id="PTHR45444:SF3">
    <property type="entry name" value="XANTHINE DEHYDROGENASE"/>
    <property type="match status" value="1"/>
</dbReference>
<dbReference type="GO" id="GO:0030151">
    <property type="term" value="F:molybdenum ion binding"/>
    <property type="evidence" value="ECO:0007669"/>
    <property type="project" value="InterPro"/>
</dbReference>
<dbReference type="FunFam" id="3.10.20.30:FF:000015">
    <property type="entry name" value="Aldehyde oxidase 1"/>
    <property type="match status" value="1"/>
</dbReference>
<comment type="catalytic activity">
    <reaction evidence="18">
        <text>xanthine + NAD(+) + H2O = urate + NADH + H(+)</text>
        <dbReference type="Rhea" id="RHEA:16669"/>
        <dbReference type="ChEBI" id="CHEBI:15377"/>
        <dbReference type="ChEBI" id="CHEBI:15378"/>
        <dbReference type="ChEBI" id="CHEBI:17712"/>
        <dbReference type="ChEBI" id="CHEBI:17775"/>
        <dbReference type="ChEBI" id="CHEBI:57540"/>
        <dbReference type="ChEBI" id="CHEBI:57945"/>
        <dbReference type="EC" id="1.17.1.4"/>
    </reaction>
</comment>
<proteinExistence type="inferred from homology"/>
<dbReference type="SUPFAM" id="SSF47741">
    <property type="entry name" value="CO dehydrogenase ISP C-domain like"/>
    <property type="match status" value="1"/>
</dbReference>
<dbReference type="InterPro" id="IPR036010">
    <property type="entry name" value="2Fe-2S_ferredoxin-like_sf"/>
</dbReference>
<dbReference type="FunFam" id="3.90.1170.50:FF:000001">
    <property type="entry name" value="Aldehyde oxidase 1"/>
    <property type="match status" value="1"/>
</dbReference>
<evidence type="ECO:0000256" key="2">
    <source>
        <dbReference type="ARBA" id="ARBA00001974"/>
    </source>
</evidence>
<dbReference type="SMART" id="SM01008">
    <property type="entry name" value="Ald_Xan_dh_C"/>
    <property type="match status" value="1"/>
</dbReference>
<keyword evidence="9" id="KW-0001">2Fe-2S</keyword>
<evidence type="ECO:0000256" key="15">
    <source>
        <dbReference type="ARBA" id="ARBA00023027"/>
    </source>
</evidence>
<accession>A0A0L7KUC5</accession>
<keyword evidence="11" id="KW-0274">FAD</keyword>
<dbReference type="Gene3D" id="1.10.150.120">
    <property type="entry name" value="[2Fe-2S]-binding domain"/>
    <property type="match status" value="1"/>
</dbReference>
<dbReference type="InterPro" id="IPR014307">
    <property type="entry name" value="Xanthine_DH_ssu"/>
</dbReference>
<dbReference type="NCBIfam" id="TIGR02963">
    <property type="entry name" value="xanthine_xdhA"/>
    <property type="match status" value="1"/>
</dbReference>
<keyword evidence="7" id="KW-0500">Molybdenum</keyword>
<evidence type="ECO:0000256" key="14">
    <source>
        <dbReference type="ARBA" id="ARBA00023014"/>
    </source>
</evidence>
<comment type="subunit">
    <text evidence="5">Homodimer.</text>
</comment>
<comment type="cofactor">
    <cofactor evidence="2">
        <name>FAD</name>
        <dbReference type="ChEBI" id="CHEBI:57692"/>
    </cofactor>
</comment>
<dbReference type="SUPFAM" id="SSF54292">
    <property type="entry name" value="2Fe-2S ferredoxin-like"/>
    <property type="match status" value="1"/>
</dbReference>
<dbReference type="InterPro" id="IPR002888">
    <property type="entry name" value="2Fe-2S-bd"/>
</dbReference>
<dbReference type="InterPro" id="IPR037165">
    <property type="entry name" value="AldOxase/xan_DH_Mopterin-bd_sf"/>
</dbReference>
<dbReference type="InterPro" id="IPR016169">
    <property type="entry name" value="FAD-bd_PCMH_sub2"/>
</dbReference>
<dbReference type="NCBIfam" id="TIGR02965">
    <property type="entry name" value="xanthine_xdhB"/>
    <property type="match status" value="1"/>
</dbReference>
<evidence type="ECO:0000256" key="4">
    <source>
        <dbReference type="ARBA" id="ARBA00006849"/>
    </source>
</evidence>
<evidence type="ECO:0000256" key="8">
    <source>
        <dbReference type="ARBA" id="ARBA00022630"/>
    </source>
</evidence>
<evidence type="ECO:0000256" key="13">
    <source>
        <dbReference type="ARBA" id="ARBA00023004"/>
    </source>
</evidence>
<dbReference type="InterPro" id="IPR001041">
    <property type="entry name" value="2Fe-2S_ferredoxin-type"/>
</dbReference>
<comment type="cofactor">
    <cofactor evidence="17">
        <name>[2Fe-2S] cluster</name>
        <dbReference type="ChEBI" id="CHEBI:190135"/>
    </cofactor>
</comment>
<evidence type="ECO:0000256" key="5">
    <source>
        <dbReference type="ARBA" id="ARBA00011738"/>
    </source>
</evidence>
<dbReference type="Pfam" id="PF01315">
    <property type="entry name" value="Ald_Xan_dh_C"/>
    <property type="match status" value="1"/>
</dbReference>
<keyword evidence="8" id="KW-0285">Flavoprotein</keyword>
<dbReference type="EMBL" id="JTDY01005560">
    <property type="protein sequence ID" value="KOB66882.1"/>
    <property type="molecule type" value="Genomic_DNA"/>
</dbReference>
<evidence type="ECO:0000256" key="9">
    <source>
        <dbReference type="ARBA" id="ARBA00022714"/>
    </source>
</evidence>
<evidence type="ECO:0000256" key="17">
    <source>
        <dbReference type="ARBA" id="ARBA00034078"/>
    </source>
</evidence>
<keyword evidence="10" id="KW-0479">Metal-binding</keyword>
<evidence type="ECO:0000259" key="20">
    <source>
        <dbReference type="PROSITE" id="PS51085"/>
    </source>
</evidence>
<feature type="domain" description="FAD-binding PCMH-type" evidence="21">
    <location>
        <begin position="617"/>
        <end position="803"/>
    </location>
</feature>
<dbReference type="FunFam" id="3.30.465.10:FF:000004">
    <property type="entry name" value="Xanthine dehydrogenase/oxidase"/>
    <property type="match status" value="1"/>
</dbReference>
<dbReference type="SUPFAM" id="SSF56003">
    <property type="entry name" value="Molybdenum cofactor-binding domain"/>
    <property type="match status" value="2"/>
</dbReference>
<evidence type="ECO:0000256" key="7">
    <source>
        <dbReference type="ARBA" id="ARBA00022505"/>
    </source>
</evidence>
<dbReference type="PROSITE" id="PS00559">
    <property type="entry name" value="MOLYBDOPTERIN_EUK"/>
    <property type="match status" value="1"/>
</dbReference>
<keyword evidence="12" id="KW-0560">Oxidoreductase</keyword>
<dbReference type="InterPro" id="IPR014309">
    <property type="entry name" value="Xanthine_DH_Mopterin-bd_su"/>
</dbReference>
<keyword evidence="15" id="KW-0520">NAD</keyword>
<dbReference type="GO" id="GO:0043546">
    <property type="term" value="F:molybdopterin cofactor binding"/>
    <property type="evidence" value="ECO:0007669"/>
    <property type="project" value="InterPro"/>
</dbReference>
<evidence type="ECO:0000256" key="16">
    <source>
        <dbReference type="ARBA" id="ARBA00023140"/>
    </source>
</evidence>
<evidence type="ECO:0000256" key="12">
    <source>
        <dbReference type="ARBA" id="ARBA00023002"/>
    </source>
</evidence>
<keyword evidence="16" id="KW-0576">Peroxisome</keyword>
<dbReference type="InterPro" id="IPR000674">
    <property type="entry name" value="Ald_Oxase/Xan_DH_a/b"/>
</dbReference>
<evidence type="ECO:0000256" key="18">
    <source>
        <dbReference type="ARBA" id="ARBA00049017"/>
    </source>
</evidence>